<dbReference type="AlphaFoldDB" id="A0A6C0FB82"/>
<feature type="transmembrane region" description="Helical" evidence="1">
    <location>
        <begin position="7"/>
        <end position="25"/>
    </location>
</feature>
<name>A0A6C0FB82_9ZZZZ</name>
<dbReference type="SUPFAM" id="SSF56024">
    <property type="entry name" value="Phospholipase D/nuclease"/>
    <property type="match status" value="2"/>
</dbReference>
<keyword evidence="1" id="KW-0812">Transmembrane</keyword>
<dbReference type="PROSITE" id="PS50035">
    <property type="entry name" value="PLD"/>
    <property type="match status" value="2"/>
</dbReference>
<reference evidence="3" key="1">
    <citation type="journal article" date="2020" name="Nature">
        <title>Giant virus diversity and host interactions through global metagenomics.</title>
        <authorList>
            <person name="Schulz F."/>
            <person name="Roux S."/>
            <person name="Paez-Espino D."/>
            <person name="Jungbluth S."/>
            <person name="Walsh D.A."/>
            <person name="Denef V.J."/>
            <person name="McMahon K.D."/>
            <person name="Konstantinidis K.T."/>
            <person name="Eloe-Fadrosh E.A."/>
            <person name="Kyrpides N.C."/>
            <person name="Woyke T."/>
        </authorList>
    </citation>
    <scope>NUCLEOTIDE SEQUENCE</scope>
    <source>
        <strain evidence="3">GVMAG-S-ERX556126-94</strain>
    </source>
</reference>
<accession>A0A6C0FB82</accession>
<dbReference type="SMART" id="SM00155">
    <property type="entry name" value="PLDc"/>
    <property type="match status" value="2"/>
</dbReference>
<dbReference type="Gene3D" id="3.30.870.10">
    <property type="entry name" value="Endonuclease Chain A"/>
    <property type="match status" value="2"/>
</dbReference>
<evidence type="ECO:0000259" key="2">
    <source>
        <dbReference type="PROSITE" id="PS50035"/>
    </source>
</evidence>
<feature type="domain" description="PLD phosphodiesterase" evidence="2">
    <location>
        <begin position="549"/>
        <end position="576"/>
    </location>
</feature>
<dbReference type="GO" id="GO:0030572">
    <property type="term" value="F:phosphatidyltransferase activity"/>
    <property type="evidence" value="ECO:0007669"/>
    <property type="project" value="UniProtKB-ARBA"/>
</dbReference>
<keyword evidence="1" id="KW-1133">Transmembrane helix</keyword>
<sequence length="780" mass="89557">MNHLIKYLLMILIGALIYILSSITIEGLDDWNNEKEECKKVNTATCIDISNYCVEKASGNCPLNPNNTPLFDDEINCERNIDFTWCRKSSNGYLKILFDLLNKNKNKRNTKVLINDDNKYKISGIDYTQLNDHTDIIDCYTDINQFIQTTPDLEFTISKINDSLKTPLDVIYHAKSNSKSYPWAHPLELGDINFDGSTKVLYHIYKLISTATKTITITSLGHDKRNYMIEDRFLTIIKNGILKAVENSDEIHIRLLVGGPIGYLKISQLENTINFLTADSSEIQSKCNIICINHTADHPDGVETEIWNHSKIIMVDGSSIRIGGQNMFPEYLVRDYYQNQGGPIADTNLVFFTKNTIMLINFINQLCYQSLFRPRGQKIYIKNRGLFKLTDVHIRDFSNIEVDAASKADINKTIFNNPIEFKSILTFKYNNKLKDMASLDADEQSRILSMMNIAKETIYISQQRLIEKLKTGGFIKAWKNDELIKSMASALNRGVIIKCILSRPDFDDGYSSNLNLFEFGRRLISQGCLPENLKNYQLKYFNYWKDSNKKSAQHTKMWCIDEKLLSIGSHNFYGSPLQQASIIIDSPALIEKYLQNDFWTKWENGIDLTPGDTEYIVYIVRHGEKQSKTGSLNSRGQARARNLINVFNGERFAKPNALYAHHYGNYIDKERCEELIKPISEHLKLPVNNKYGYLHPPGMGNTRAGEDILKTLRSKNIILVVWEHNNIQLLTHALGVGSELNRSAIPEWPSEDFDTIYELHYNKPSKEGLYKFTVSKQNFN</sequence>
<dbReference type="Pfam" id="PF13091">
    <property type="entry name" value="PLDc_2"/>
    <property type="match status" value="1"/>
</dbReference>
<dbReference type="PANTHER" id="PTHR21248">
    <property type="entry name" value="CARDIOLIPIN SYNTHASE"/>
    <property type="match status" value="1"/>
</dbReference>
<evidence type="ECO:0000256" key="1">
    <source>
        <dbReference type="SAM" id="Phobius"/>
    </source>
</evidence>
<keyword evidence="1" id="KW-0472">Membrane</keyword>
<organism evidence="3">
    <name type="scientific">viral metagenome</name>
    <dbReference type="NCBI Taxonomy" id="1070528"/>
    <lineage>
        <taxon>unclassified sequences</taxon>
        <taxon>metagenomes</taxon>
        <taxon>organismal metagenomes</taxon>
    </lineage>
</organism>
<dbReference type="GO" id="GO:0032049">
    <property type="term" value="P:cardiolipin biosynthetic process"/>
    <property type="evidence" value="ECO:0007669"/>
    <property type="project" value="UniProtKB-ARBA"/>
</dbReference>
<evidence type="ECO:0000313" key="3">
    <source>
        <dbReference type="EMBL" id="QHT39107.1"/>
    </source>
</evidence>
<protein>
    <recommendedName>
        <fullName evidence="2">PLD phosphodiesterase domain-containing protein</fullName>
    </recommendedName>
</protein>
<dbReference type="EMBL" id="MN738838">
    <property type="protein sequence ID" value="QHT39107.1"/>
    <property type="molecule type" value="Genomic_DNA"/>
</dbReference>
<dbReference type="PANTHER" id="PTHR21248:SF22">
    <property type="entry name" value="PHOSPHOLIPASE D"/>
    <property type="match status" value="1"/>
</dbReference>
<proteinExistence type="predicted"/>
<dbReference type="InterPro" id="IPR001736">
    <property type="entry name" value="PLipase_D/transphosphatidylase"/>
</dbReference>
<feature type="domain" description="PLD phosphodiesterase" evidence="2">
    <location>
        <begin position="304"/>
        <end position="331"/>
    </location>
</feature>
<dbReference type="InterPro" id="IPR025202">
    <property type="entry name" value="PLD-like_dom"/>
</dbReference>